<evidence type="ECO:0000313" key="2">
    <source>
        <dbReference type="Proteomes" id="UP001313282"/>
    </source>
</evidence>
<protein>
    <submittedName>
        <fullName evidence="1">Uncharacterized protein</fullName>
    </submittedName>
</protein>
<sequence length="66" mass="6605">MIPTANSPPPSVATTAVAAVMISNANSTAPNANDTVATAVTADVGDSIVLGGGDNAKRRKVSKRKR</sequence>
<evidence type="ECO:0000313" key="1">
    <source>
        <dbReference type="EMBL" id="KAK6339799.1"/>
    </source>
</evidence>
<comment type="caution">
    <text evidence="1">The sequence shown here is derived from an EMBL/GenBank/DDBJ whole genome shotgun (WGS) entry which is preliminary data.</text>
</comment>
<keyword evidence="2" id="KW-1185">Reference proteome</keyword>
<dbReference type="AlphaFoldDB" id="A0AAN8RGU8"/>
<proteinExistence type="predicted"/>
<dbReference type="EMBL" id="JAVHNR010000006">
    <property type="protein sequence ID" value="KAK6339799.1"/>
    <property type="molecule type" value="Genomic_DNA"/>
</dbReference>
<dbReference type="Proteomes" id="UP001313282">
    <property type="component" value="Unassembled WGS sequence"/>
</dbReference>
<reference evidence="1 2" key="1">
    <citation type="submission" date="2019-10" db="EMBL/GenBank/DDBJ databases">
        <authorList>
            <person name="Palmer J.M."/>
        </authorList>
    </citation>
    <scope>NUCLEOTIDE SEQUENCE [LARGE SCALE GENOMIC DNA]</scope>
    <source>
        <strain evidence="1 2">TWF718</strain>
    </source>
</reference>
<gene>
    <name evidence="1" type="ORF">TWF718_009192</name>
</gene>
<organism evidence="1 2">
    <name type="scientific">Orbilia javanica</name>
    <dbReference type="NCBI Taxonomy" id="47235"/>
    <lineage>
        <taxon>Eukaryota</taxon>
        <taxon>Fungi</taxon>
        <taxon>Dikarya</taxon>
        <taxon>Ascomycota</taxon>
        <taxon>Pezizomycotina</taxon>
        <taxon>Orbiliomycetes</taxon>
        <taxon>Orbiliales</taxon>
        <taxon>Orbiliaceae</taxon>
        <taxon>Orbilia</taxon>
    </lineage>
</organism>
<accession>A0AAN8RGU8</accession>
<name>A0AAN8RGU8_9PEZI</name>